<keyword evidence="17" id="KW-1185">Reference proteome</keyword>
<comment type="pathway">
    <text evidence="5 14">Isoprenoid biosynthesis; isopentenyl diphosphate biosynthesis via DXP pathway; isopentenyl diphosphate from 1-deoxy-D-xylulose 5-phosphate: step 2/6.</text>
</comment>
<feature type="binding site" evidence="14">
    <location>
        <begin position="262"/>
        <end position="264"/>
    </location>
    <ligand>
        <name>4-CDP-2-C-methyl-D-erythritol 2-phosphate</name>
        <dbReference type="ChEBI" id="CHEBI:57919"/>
    </ligand>
</feature>
<evidence type="ECO:0000256" key="14">
    <source>
        <dbReference type="HAMAP-Rule" id="MF_01520"/>
    </source>
</evidence>
<feature type="site" description="Transition state stabilizer" evidence="14">
    <location>
        <position position="39"/>
    </location>
</feature>
<feature type="binding site" evidence="14">
    <location>
        <begin position="288"/>
        <end position="289"/>
    </location>
    <ligand>
        <name>4-CDP-2-C-methyl-D-erythritol 2-phosphate</name>
        <dbReference type="ChEBI" id="CHEBI:57919"/>
    </ligand>
</feature>
<dbReference type="PROSITE" id="PS01295">
    <property type="entry name" value="ISPD"/>
    <property type="match status" value="1"/>
</dbReference>
<feature type="region of interest" description="2-C-methyl-D-erythritol 2,4-cyclodiphosphate synthase" evidence="14">
    <location>
        <begin position="256"/>
        <end position="413"/>
    </location>
</feature>
<evidence type="ECO:0000256" key="10">
    <source>
        <dbReference type="ARBA" id="ARBA00022723"/>
    </source>
</evidence>
<dbReference type="InterPro" id="IPR034683">
    <property type="entry name" value="IspD/TarI"/>
</dbReference>
<feature type="region of interest" description="2-C-methyl-D-erythritol 4-phosphate cytidylyltransferase" evidence="14">
    <location>
        <begin position="1"/>
        <end position="254"/>
    </location>
</feature>
<evidence type="ECO:0000313" key="16">
    <source>
        <dbReference type="EMBL" id="MBM6704538.1"/>
    </source>
</evidence>
<feature type="domain" description="2-C-methyl-D-erythritol 2,4-cyclodiphosphate synthase" evidence="15">
    <location>
        <begin position="255"/>
        <end position="408"/>
    </location>
</feature>
<evidence type="ECO:0000256" key="1">
    <source>
        <dbReference type="ARBA" id="ARBA00000200"/>
    </source>
</evidence>
<feature type="site" description="Transition state stabilizer" evidence="14">
    <location>
        <position position="46"/>
    </location>
</feature>
<dbReference type="PANTHER" id="PTHR43181">
    <property type="entry name" value="2-C-METHYL-D-ERYTHRITOL 2,4-CYCLODIPHOSPHATE SYNTHASE, CHLOROPLASTIC"/>
    <property type="match status" value="1"/>
</dbReference>
<feature type="binding site" evidence="14">
    <location>
        <position position="262"/>
    </location>
    <ligand>
        <name>a divalent metal cation</name>
        <dbReference type="ChEBI" id="CHEBI:60240"/>
    </ligand>
</feature>
<comment type="catalytic activity">
    <reaction evidence="2 14">
        <text>2-C-methyl-D-erythritol 4-phosphate + CTP + H(+) = 4-CDP-2-C-methyl-D-erythritol + diphosphate</text>
        <dbReference type="Rhea" id="RHEA:13429"/>
        <dbReference type="ChEBI" id="CHEBI:15378"/>
        <dbReference type="ChEBI" id="CHEBI:33019"/>
        <dbReference type="ChEBI" id="CHEBI:37563"/>
        <dbReference type="ChEBI" id="CHEBI:57823"/>
        <dbReference type="ChEBI" id="CHEBI:58262"/>
        <dbReference type="EC" id="2.7.7.60"/>
    </reaction>
</comment>
<dbReference type="InterPro" id="IPR001228">
    <property type="entry name" value="IspD"/>
</dbReference>
<accession>A0ABS2DT85</accession>
<feature type="site" description="Positions MEP for the nucleophilic attack" evidence="14">
    <location>
        <position position="180"/>
    </location>
</feature>
<evidence type="ECO:0000256" key="4">
    <source>
        <dbReference type="ARBA" id="ARBA00004709"/>
    </source>
</evidence>
<dbReference type="HAMAP" id="MF_00108">
    <property type="entry name" value="IspD"/>
    <property type="match status" value="1"/>
</dbReference>
<evidence type="ECO:0000256" key="9">
    <source>
        <dbReference type="ARBA" id="ARBA00022695"/>
    </source>
</evidence>
<dbReference type="EC" id="4.6.1.12" evidence="14"/>
<organism evidence="16 17">
    <name type="scientific">Sutterella massiliensis</name>
    <dbReference type="NCBI Taxonomy" id="1816689"/>
    <lineage>
        <taxon>Bacteria</taxon>
        <taxon>Pseudomonadati</taxon>
        <taxon>Pseudomonadota</taxon>
        <taxon>Betaproteobacteria</taxon>
        <taxon>Burkholderiales</taxon>
        <taxon>Sutterellaceae</taxon>
        <taxon>Sutterella</taxon>
    </lineage>
</organism>
<keyword evidence="8 14" id="KW-0808">Transferase</keyword>
<dbReference type="NCBIfam" id="TIGR00151">
    <property type="entry name" value="ispF"/>
    <property type="match status" value="1"/>
</dbReference>
<keyword evidence="12 14" id="KW-0456">Lyase</keyword>
<comment type="similarity">
    <text evidence="7">Belongs to the IspD/TarI cytidylyltransferase family. IspD subfamily.</text>
</comment>
<evidence type="ECO:0000256" key="12">
    <source>
        <dbReference type="ARBA" id="ARBA00023239"/>
    </source>
</evidence>
<dbReference type="NCBIfam" id="TIGR00453">
    <property type="entry name" value="ispD"/>
    <property type="match status" value="1"/>
</dbReference>
<dbReference type="InterPro" id="IPR029044">
    <property type="entry name" value="Nucleotide-diphossugar_trans"/>
</dbReference>
<dbReference type="HAMAP" id="MF_01520">
    <property type="entry name" value="IspDF"/>
    <property type="match status" value="1"/>
</dbReference>
<keyword evidence="9 14" id="KW-0548">Nucleotidyltransferase</keyword>
<dbReference type="InterPro" id="IPR036571">
    <property type="entry name" value="MECDP_synthase_sf"/>
</dbReference>
<evidence type="ECO:0000256" key="5">
    <source>
        <dbReference type="ARBA" id="ARBA00004787"/>
    </source>
</evidence>
<reference evidence="16 17" key="1">
    <citation type="journal article" date="2021" name="Sci. Rep.">
        <title>The distribution of antibiotic resistance genes in chicken gut microbiota commensals.</title>
        <authorList>
            <person name="Juricova H."/>
            <person name="Matiasovicova J."/>
            <person name="Kubasova T."/>
            <person name="Cejkova D."/>
            <person name="Rychlik I."/>
        </authorList>
    </citation>
    <scope>NUCLEOTIDE SEQUENCE [LARGE SCALE GENOMIC DNA]</scope>
    <source>
        <strain evidence="16 17">An829</strain>
    </source>
</reference>
<evidence type="ECO:0000256" key="6">
    <source>
        <dbReference type="ARBA" id="ARBA00008480"/>
    </source>
</evidence>
<dbReference type="InterPro" id="IPR018294">
    <property type="entry name" value="ISPD_synthase_CS"/>
</dbReference>
<dbReference type="InterPro" id="IPR020555">
    <property type="entry name" value="MECDP_synthase_CS"/>
</dbReference>
<dbReference type="Proteomes" id="UP000715095">
    <property type="component" value="Unassembled WGS sequence"/>
</dbReference>
<comment type="pathway">
    <text evidence="4 14">Isoprenoid biosynthesis; isopentenyl diphosphate biosynthesis via DXP pathway; isopentenyl diphosphate from 1-deoxy-D-xylulose 5-phosphate: step 4/6.</text>
</comment>
<dbReference type="GO" id="GO:0050518">
    <property type="term" value="F:2-C-methyl-D-erythritol 4-phosphate cytidylyltransferase activity"/>
    <property type="evidence" value="ECO:0007669"/>
    <property type="project" value="UniProtKB-EC"/>
</dbReference>
<comment type="similarity">
    <text evidence="14">In the C-terminal section; belongs to the IspF family.</text>
</comment>
<dbReference type="PROSITE" id="PS01350">
    <property type="entry name" value="ISPF"/>
    <property type="match status" value="1"/>
</dbReference>
<name>A0ABS2DT85_9BURK</name>
<dbReference type="PANTHER" id="PTHR43181:SF1">
    <property type="entry name" value="2-C-METHYL-D-ERYTHRITOL 2,4-CYCLODIPHOSPHATE SYNTHASE, CHLOROPLASTIC"/>
    <property type="match status" value="1"/>
</dbReference>
<feature type="binding site" evidence="14">
    <location>
        <position position="296"/>
    </location>
    <ligand>
        <name>a divalent metal cation</name>
        <dbReference type="ChEBI" id="CHEBI:60240"/>
    </ligand>
</feature>
<dbReference type="HAMAP" id="MF_00107">
    <property type="entry name" value="IspF"/>
    <property type="match status" value="1"/>
</dbReference>
<comment type="caution">
    <text evidence="16">The sequence shown here is derived from an EMBL/GenBank/DDBJ whole genome shotgun (WGS) entry which is preliminary data.</text>
</comment>
<feature type="binding site" evidence="14">
    <location>
        <position position="396"/>
    </location>
    <ligand>
        <name>4-CDP-2-C-methyl-D-erythritol 2-phosphate</name>
        <dbReference type="ChEBI" id="CHEBI:57919"/>
    </ligand>
</feature>
<protein>
    <recommendedName>
        <fullName evidence="14">Bifunctional enzyme IspD/IspF</fullName>
    </recommendedName>
    <domain>
        <recommendedName>
            <fullName evidence="14">2-C-methyl-D-erythritol 4-phosphate cytidylyltransferase</fullName>
            <ecNumber evidence="14">2.7.7.60</ecNumber>
        </recommendedName>
        <alternativeName>
            <fullName evidence="14">4-diphosphocytidyl-2C-methyl-D-erythritol synthase</fullName>
        </alternativeName>
        <alternativeName>
            <fullName evidence="14">MEP cytidylyltransferase</fullName>
            <shortName evidence="14">MCT</shortName>
        </alternativeName>
    </domain>
    <domain>
        <recommendedName>
            <fullName evidence="14">2-C-methyl-D-erythritol 2,4-cyclodiphosphate synthase</fullName>
            <shortName evidence="14">MECDP-synthase</shortName>
            <shortName evidence="14">MECPP-synthase</shortName>
            <shortName evidence="14">MECPS</shortName>
            <ecNumber evidence="14">4.6.1.12</ecNumber>
        </recommendedName>
    </domain>
</protein>
<dbReference type="EMBL" id="JACJJC010000013">
    <property type="protein sequence ID" value="MBM6704538.1"/>
    <property type="molecule type" value="Genomic_DNA"/>
</dbReference>
<dbReference type="Pfam" id="PF01128">
    <property type="entry name" value="IspD"/>
    <property type="match status" value="1"/>
</dbReference>
<evidence type="ECO:0000256" key="8">
    <source>
        <dbReference type="ARBA" id="ARBA00022679"/>
    </source>
</evidence>
<comment type="similarity">
    <text evidence="6">Belongs to the IspF family.</text>
</comment>
<dbReference type="EC" id="2.7.7.60" evidence="14"/>
<evidence type="ECO:0000313" key="17">
    <source>
        <dbReference type="Proteomes" id="UP000715095"/>
    </source>
</evidence>
<dbReference type="Gene3D" id="3.90.550.10">
    <property type="entry name" value="Spore Coat Polysaccharide Biosynthesis Protein SpsA, Chain A"/>
    <property type="match status" value="1"/>
</dbReference>
<comment type="caution">
    <text evidence="14">Lacks conserved residue(s) required for the propagation of feature annotation.</text>
</comment>
<comment type="function">
    <text evidence="14">Bifunctional enzyme that catalyzes the formation of 4-diphosphocytidyl-2-C-methyl-D-erythritol from CTP and 2-C-methyl-D-erythritol 4-phosphate (MEP) (IspD), and catalyzes the conversion of 4-diphosphocytidyl-2-C-methyl-D-erythritol 2-phosphate (CDP-ME2P) to 2-C-methyl-D-erythritol 2,4-cyclodiphosphate (ME-CPP) with a corresponding release of cytidine 5-monophosphate (CMP) (IspF).</text>
</comment>
<evidence type="ECO:0000256" key="7">
    <source>
        <dbReference type="ARBA" id="ARBA00009789"/>
    </source>
</evidence>
<gene>
    <name evidence="14" type="primary">ispDF</name>
    <name evidence="16" type="ORF">H6A60_08590</name>
</gene>
<evidence type="ECO:0000256" key="13">
    <source>
        <dbReference type="ARBA" id="ARBA00023268"/>
    </source>
</evidence>
<feature type="site" description="Transition state stabilizer" evidence="14">
    <location>
        <position position="387"/>
    </location>
</feature>
<dbReference type="CDD" id="cd00554">
    <property type="entry name" value="MECDP_synthase"/>
    <property type="match status" value="1"/>
</dbReference>
<dbReference type="CDD" id="cd02516">
    <property type="entry name" value="CDP-ME_synthetase"/>
    <property type="match status" value="1"/>
</dbReference>
<comment type="cofactor">
    <cofactor evidence="3 14">
        <name>a divalent metal cation</name>
        <dbReference type="ChEBI" id="CHEBI:60240"/>
    </cofactor>
</comment>
<feature type="binding site" evidence="14">
    <location>
        <begin position="310"/>
        <end position="312"/>
    </location>
    <ligand>
        <name>4-CDP-2-C-methyl-D-erythritol 2-phosphate</name>
        <dbReference type="ChEBI" id="CHEBI:57919"/>
    </ligand>
</feature>
<feature type="site" description="Positions MEP for the nucleophilic attack" evidence="14">
    <location>
        <position position="233"/>
    </location>
</feature>
<keyword evidence="11 14" id="KW-0414">Isoprene biosynthesis</keyword>
<dbReference type="SUPFAM" id="SSF69765">
    <property type="entry name" value="IpsF-like"/>
    <property type="match status" value="1"/>
</dbReference>
<dbReference type="InterPro" id="IPR003526">
    <property type="entry name" value="MECDP_synthase"/>
</dbReference>
<keyword evidence="13 14" id="KW-0511">Multifunctional enzyme</keyword>
<sequence length="413" mass="44117">MADEITACKCSGQDTQAKPEAPGRFHIAALVCAAGVGARMGLGHPKQYMRIAGEPMLLLTLRALARVPRIESIHVVVSPDDPYIDGIADRFPRNVVLHRAGGAERAESVRNGLLAANFDRENWVLVHDAARPCVKASEIDRLLDQVLADESVAGGILALPMADTVKRVDARHRIVETVPRKELWRAATPQLFRAGVLIEALDGSLEGITDEASAVERLGLPVKVVAGRATNIKVTNPGDERVAELILGEEHMVPFRVGQGYDSHRLVEGRPLILGGVEIPFEKGLDGHSDADVLLHAVTDAVLGAAALGDIGQHFPPSDPKWKGADSGKLLAAIVELVHSRGWTVVNLDATIVAERPKIGPHMPAIRRSVAALLGVGEDVVNVKAKTNEKMDDVGREAGMMAHAVVLLARSNG</sequence>
<feature type="site" description="Transition state stabilizer" evidence="14">
    <location>
        <position position="288"/>
    </location>
</feature>
<evidence type="ECO:0000256" key="3">
    <source>
        <dbReference type="ARBA" id="ARBA00001968"/>
    </source>
</evidence>
<comment type="catalytic activity">
    <reaction evidence="1 14">
        <text>4-CDP-2-C-methyl-D-erythritol 2-phosphate = 2-C-methyl-D-erythritol 2,4-cyclic diphosphate + CMP</text>
        <dbReference type="Rhea" id="RHEA:23864"/>
        <dbReference type="ChEBI" id="CHEBI:57919"/>
        <dbReference type="ChEBI" id="CHEBI:58483"/>
        <dbReference type="ChEBI" id="CHEBI:60377"/>
        <dbReference type="EC" id="4.6.1.12"/>
    </reaction>
</comment>
<comment type="similarity">
    <text evidence="14">In the N-terminal section; belongs to the IspD/TarI cytidylyltransferase family. IspD subfamily.</text>
</comment>
<proteinExistence type="inferred from homology"/>
<keyword evidence="10 14" id="KW-0479">Metal-binding</keyword>
<evidence type="ECO:0000256" key="11">
    <source>
        <dbReference type="ARBA" id="ARBA00023229"/>
    </source>
</evidence>
<evidence type="ECO:0000256" key="2">
    <source>
        <dbReference type="ARBA" id="ARBA00001282"/>
    </source>
</evidence>
<dbReference type="Pfam" id="PF02542">
    <property type="entry name" value="YgbB"/>
    <property type="match status" value="1"/>
</dbReference>
<evidence type="ECO:0000259" key="15">
    <source>
        <dbReference type="Pfam" id="PF02542"/>
    </source>
</evidence>
<dbReference type="InterPro" id="IPR026596">
    <property type="entry name" value="IspD/F"/>
</dbReference>
<dbReference type="Gene3D" id="3.30.1330.50">
    <property type="entry name" value="2-C-methyl-D-erythritol 2,4-cyclodiphosphate synthase"/>
    <property type="match status" value="1"/>
</dbReference>
<feature type="binding site" evidence="14">
    <location>
        <position position="264"/>
    </location>
    <ligand>
        <name>a divalent metal cation</name>
        <dbReference type="ChEBI" id="CHEBI:60240"/>
    </ligand>
</feature>
<dbReference type="SUPFAM" id="SSF53448">
    <property type="entry name" value="Nucleotide-diphospho-sugar transferases"/>
    <property type="match status" value="1"/>
</dbReference>